<gene>
    <name evidence="3" type="ORF">A4R26_10210</name>
</gene>
<dbReference type="PANTHER" id="PTHR40032:SF1">
    <property type="entry name" value="EXPORTED PROTEIN"/>
    <property type="match status" value="1"/>
</dbReference>
<feature type="region of interest" description="Disordered" evidence="1">
    <location>
        <begin position="379"/>
        <end position="402"/>
    </location>
</feature>
<evidence type="ECO:0000256" key="1">
    <source>
        <dbReference type="SAM" id="MobiDB-lite"/>
    </source>
</evidence>
<protein>
    <recommendedName>
        <fullName evidence="2">Putative amidase domain-containing protein</fullName>
    </recommendedName>
</protein>
<name>A0A1V9GBB5_9BACT</name>
<comment type="caution">
    <text evidence="3">The sequence shown here is derived from an EMBL/GenBank/DDBJ whole genome shotgun (WGS) entry which is preliminary data.</text>
</comment>
<accession>A0A1V9GBB5</accession>
<dbReference type="EMBL" id="LWBP01000002">
    <property type="protein sequence ID" value="OQP67870.1"/>
    <property type="molecule type" value="Genomic_DNA"/>
</dbReference>
<dbReference type="STRING" id="550983.A4R26_10210"/>
<dbReference type="RefSeq" id="WP_081159549.1">
    <property type="nucleotide sequence ID" value="NZ_LWBP01000002.1"/>
</dbReference>
<keyword evidence="4" id="KW-1185">Reference proteome</keyword>
<dbReference type="OrthoDB" id="9812429at2"/>
<reference evidence="4" key="1">
    <citation type="submission" date="2016-04" db="EMBL/GenBank/DDBJ databases">
        <authorList>
            <person name="Chen L."/>
            <person name="Zhuang W."/>
            <person name="Wang G."/>
        </authorList>
    </citation>
    <scope>NUCLEOTIDE SEQUENCE [LARGE SCALE GENOMIC DNA]</scope>
    <source>
        <strain evidence="4">208</strain>
    </source>
</reference>
<proteinExistence type="predicted"/>
<dbReference type="InterPro" id="IPR024301">
    <property type="entry name" value="Amidase_6"/>
</dbReference>
<dbReference type="PANTHER" id="PTHR40032">
    <property type="entry name" value="EXPORTED PROTEIN-RELATED"/>
    <property type="match status" value="1"/>
</dbReference>
<dbReference type="Pfam" id="PF12671">
    <property type="entry name" value="Amidase_6"/>
    <property type="match status" value="1"/>
</dbReference>
<sequence>MRKVLTAVGALVLIAVLIVLACNKKSNQSFDLSAFSDEKIISEVQPILQSYLDGQYNLATGKSTSTDWLNYQENPSDTTLANKILAFKKTHSEHGVIYTDYTSAVKIDSFQKRKDSVVLRVLHRFTMTDNIKDSLTGKYMVTEGGNYYDVIMKQKSGVWIISRFSYSGSSEFEPWYVNYASQTGLFDKERLNRIQTELGVNDLPPPYNSQKAIKYALEHWDNPSEFYCDFQEHGDCTNFLSQCLLFGGWTKTKDWWADGRPCCDNNLGCLIQKCFSCSWAVAQSFSEYVVKSGRIYPACFSDSELYPGDIVQFGRLDGSRITHSALVTERKVVGRLVEIRVTYRNWERDLPAGNKRLSEIGGIHYGWRVLNKAIQPVSGGTQGGTDMNANDPLLPKDWFSGK</sequence>
<evidence type="ECO:0000259" key="2">
    <source>
        <dbReference type="Pfam" id="PF12671"/>
    </source>
</evidence>
<evidence type="ECO:0000313" key="4">
    <source>
        <dbReference type="Proteomes" id="UP000192276"/>
    </source>
</evidence>
<organism evidence="3 4">
    <name type="scientific">Niastella populi</name>
    <dbReference type="NCBI Taxonomy" id="550983"/>
    <lineage>
        <taxon>Bacteria</taxon>
        <taxon>Pseudomonadati</taxon>
        <taxon>Bacteroidota</taxon>
        <taxon>Chitinophagia</taxon>
        <taxon>Chitinophagales</taxon>
        <taxon>Chitinophagaceae</taxon>
        <taxon>Niastella</taxon>
    </lineage>
</organism>
<evidence type="ECO:0000313" key="3">
    <source>
        <dbReference type="EMBL" id="OQP67870.1"/>
    </source>
</evidence>
<dbReference type="PROSITE" id="PS51257">
    <property type="entry name" value="PROKAR_LIPOPROTEIN"/>
    <property type="match status" value="1"/>
</dbReference>
<dbReference type="Proteomes" id="UP000192276">
    <property type="component" value="Unassembled WGS sequence"/>
</dbReference>
<feature type="domain" description="Putative amidase" evidence="2">
    <location>
        <begin position="207"/>
        <end position="347"/>
    </location>
</feature>
<dbReference type="AlphaFoldDB" id="A0A1V9GBB5"/>